<dbReference type="Gene3D" id="3.20.20.450">
    <property type="entry name" value="EAL domain"/>
    <property type="match status" value="1"/>
</dbReference>
<feature type="transmembrane region" description="Helical" evidence="1">
    <location>
        <begin position="114"/>
        <end position="136"/>
    </location>
</feature>
<keyword evidence="1" id="KW-0472">Membrane</keyword>
<feature type="transmembrane region" description="Helical" evidence="1">
    <location>
        <begin position="89"/>
        <end position="108"/>
    </location>
</feature>
<organism evidence="3 4">
    <name type="scientific">Neokomagataea tanensis</name>
    <dbReference type="NCBI Taxonomy" id="661191"/>
    <lineage>
        <taxon>Bacteria</taxon>
        <taxon>Pseudomonadati</taxon>
        <taxon>Pseudomonadota</taxon>
        <taxon>Alphaproteobacteria</taxon>
        <taxon>Acetobacterales</taxon>
        <taxon>Acetobacteraceae</taxon>
        <taxon>Neokomagataea</taxon>
    </lineage>
</organism>
<dbReference type="PANTHER" id="PTHR33121:SF70">
    <property type="entry name" value="SIGNALING PROTEIN YKOW"/>
    <property type="match status" value="1"/>
</dbReference>
<dbReference type="SMART" id="SM00052">
    <property type="entry name" value="EAL"/>
    <property type="match status" value="1"/>
</dbReference>
<dbReference type="InterPro" id="IPR001633">
    <property type="entry name" value="EAL_dom"/>
</dbReference>
<evidence type="ECO:0000256" key="1">
    <source>
        <dbReference type="SAM" id="Phobius"/>
    </source>
</evidence>
<evidence type="ECO:0000313" key="3">
    <source>
        <dbReference type="EMBL" id="QDH25089.1"/>
    </source>
</evidence>
<dbReference type="Pfam" id="PF00563">
    <property type="entry name" value="EAL"/>
    <property type="match status" value="1"/>
</dbReference>
<dbReference type="InterPro" id="IPR050706">
    <property type="entry name" value="Cyclic-di-GMP_PDE-like"/>
</dbReference>
<dbReference type="KEGG" id="ntn:D5366_07545"/>
<accession>A0A4Y6V4V6</accession>
<dbReference type="EMBL" id="CP032485">
    <property type="protein sequence ID" value="QDH25089.1"/>
    <property type="molecule type" value="Genomic_DNA"/>
</dbReference>
<evidence type="ECO:0000313" key="4">
    <source>
        <dbReference type="Proteomes" id="UP000317214"/>
    </source>
</evidence>
<dbReference type="Proteomes" id="UP000317214">
    <property type="component" value="Chromosome"/>
</dbReference>
<dbReference type="InterPro" id="IPR043128">
    <property type="entry name" value="Rev_trsase/Diguanyl_cyclase"/>
</dbReference>
<proteinExistence type="predicted"/>
<dbReference type="Gene3D" id="3.30.70.270">
    <property type="match status" value="1"/>
</dbReference>
<feature type="transmembrane region" description="Helical" evidence="1">
    <location>
        <begin position="55"/>
        <end position="77"/>
    </location>
</feature>
<feature type="transmembrane region" description="Helical" evidence="1">
    <location>
        <begin position="170"/>
        <end position="190"/>
    </location>
</feature>
<dbReference type="CDD" id="cd01948">
    <property type="entry name" value="EAL"/>
    <property type="match status" value="1"/>
</dbReference>
<gene>
    <name evidence="3" type="ORF">D5366_07545</name>
</gene>
<dbReference type="InterPro" id="IPR035919">
    <property type="entry name" value="EAL_sf"/>
</dbReference>
<evidence type="ECO:0000259" key="2">
    <source>
        <dbReference type="PROSITE" id="PS50883"/>
    </source>
</evidence>
<keyword evidence="4" id="KW-1185">Reference proteome</keyword>
<sequence>MNVFTGLEIPKIASENSTYEYDSRNIKDLAIFFYAFSHLFSASLLIAFFPKTIAYQKFLCFLPIYGVVLFFLSVCLNEKRIIFSAKIRGSVIHAANVALGLFWVPIAIESLCYLSFFIKNILIFDLFIIVVGQVFLSLINKHTYMFFVSFIFSLIVIVNFNKIIPYSMVLYISFLIIVAFLVCICTSNMLKIVIGNFRKYENKAHIISVISNIHVSDENYWQWETNDQHVLVRMVKGISAKNIIEEERVSGVKLQDILEINTEKGLSGKTSGEHLLQCMERRLAFRDLDVALNSGGPLAWVQMTGRPVYKNGTFIGYSGVGRDVPKGRSLEKVWGQQSRVDRNTGLPNRLAIVEHLQHLLFERSLSAEDIVVCMVSLPPNTDAKNELIKSAFLRDAAMRLMRGEECLYVGRYNANDLAVLVVRNRLSDCFDRLAVEAMIHRFCTALADDMIFTDAHKKVASPKIGAVLSTANNQRADILLDAAETVLRDVERFENTAFFIVDKIITYGGERPFRLSDDVREAVEKREFNLVFQPILHAQTGRIVGCEALSRWRGSVSGQTSMQNVIALIEENGQSETFDYWVLEKACQAASRWPQDMWVSVNMAAMHFSVPQMAERVLEIVHRSGVRPNQLQIEITETFALEVGPQVSHSLMLLDRAGIKLALDDFGTGYSSANYLRMYPFTKIKVDAGIIQDVLYNAKSKGVLRSILELSVDLGLVVTAEGVSSAEHYRFLRDCGCTEVQGFYLGRPMPEKQLDWTLSVLQEHLH</sequence>
<reference evidence="3 4" key="1">
    <citation type="submission" date="2018-09" db="EMBL/GenBank/DDBJ databases">
        <title>The complete genome sequence of Neokomagataea tanensis NBRC 106556(T).</title>
        <authorList>
            <person name="Chua K.-O."/>
            <person name="See-Too W.-S."/>
            <person name="Hong K.-W."/>
            <person name="Yin W.-F."/>
            <person name="Chan K.-G."/>
        </authorList>
    </citation>
    <scope>NUCLEOTIDE SEQUENCE [LARGE SCALE GENOMIC DNA]</scope>
    <source>
        <strain evidence="4">AH13 \ NBRC 106556</strain>
    </source>
</reference>
<dbReference type="PROSITE" id="PS50883">
    <property type="entry name" value="EAL"/>
    <property type="match status" value="1"/>
</dbReference>
<keyword evidence="1" id="KW-0812">Transmembrane</keyword>
<name>A0A4Y6V4V6_9PROT</name>
<feature type="transmembrane region" description="Helical" evidence="1">
    <location>
        <begin position="143"/>
        <end position="164"/>
    </location>
</feature>
<dbReference type="AlphaFoldDB" id="A0A4Y6V4V6"/>
<feature type="transmembrane region" description="Helical" evidence="1">
    <location>
        <begin position="29"/>
        <end position="49"/>
    </location>
</feature>
<dbReference type="PANTHER" id="PTHR33121">
    <property type="entry name" value="CYCLIC DI-GMP PHOSPHODIESTERASE PDEF"/>
    <property type="match status" value="1"/>
</dbReference>
<feature type="domain" description="EAL" evidence="2">
    <location>
        <begin position="512"/>
        <end position="762"/>
    </location>
</feature>
<protein>
    <submittedName>
        <fullName evidence="3">EAL domain-containing protein</fullName>
    </submittedName>
</protein>
<dbReference type="GO" id="GO:0071111">
    <property type="term" value="F:cyclic-guanylate-specific phosphodiesterase activity"/>
    <property type="evidence" value="ECO:0007669"/>
    <property type="project" value="InterPro"/>
</dbReference>
<dbReference type="OrthoDB" id="9793210at2"/>
<keyword evidence="1" id="KW-1133">Transmembrane helix</keyword>
<dbReference type="RefSeq" id="WP_141492943.1">
    <property type="nucleotide sequence ID" value="NZ_CP032485.1"/>
</dbReference>
<dbReference type="SUPFAM" id="SSF141868">
    <property type="entry name" value="EAL domain-like"/>
    <property type="match status" value="1"/>
</dbReference>